<gene>
    <name evidence="14" type="primary">QCR2</name>
    <name evidence="14" type="ORF">LTR09_009162</name>
</gene>
<accession>A0AAJ0G5S5</accession>
<keyword evidence="6" id="KW-0249">Electron transport</keyword>
<dbReference type="PANTHER" id="PTHR11851:SF209">
    <property type="entry name" value="CYTOCHROME B-C1 COMPLEX SUBUNIT 2, MITOCHONDRIAL"/>
    <property type="match status" value="1"/>
</dbReference>
<organism evidence="14 15">
    <name type="scientific">Extremus antarcticus</name>
    <dbReference type="NCBI Taxonomy" id="702011"/>
    <lineage>
        <taxon>Eukaryota</taxon>
        <taxon>Fungi</taxon>
        <taxon>Dikarya</taxon>
        <taxon>Ascomycota</taxon>
        <taxon>Pezizomycotina</taxon>
        <taxon>Dothideomycetes</taxon>
        <taxon>Dothideomycetidae</taxon>
        <taxon>Mycosphaerellales</taxon>
        <taxon>Extremaceae</taxon>
        <taxon>Extremus</taxon>
    </lineage>
</organism>
<dbReference type="Pfam" id="PF00675">
    <property type="entry name" value="Peptidase_M16"/>
    <property type="match status" value="1"/>
</dbReference>
<dbReference type="Pfam" id="PF05193">
    <property type="entry name" value="Peptidase_M16_C"/>
    <property type="match status" value="1"/>
</dbReference>
<evidence type="ECO:0000256" key="8">
    <source>
        <dbReference type="ARBA" id="ARBA00023136"/>
    </source>
</evidence>
<keyword evidence="5" id="KW-0809">Transit peptide</keyword>
<comment type="similarity">
    <text evidence="9">Belongs to the peptidase M16 family. UQCRC2/QCR2 subfamily.</text>
</comment>
<evidence type="ECO:0000256" key="9">
    <source>
        <dbReference type="ARBA" id="ARBA00038146"/>
    </source>
</evidence>
<evidence type="ECO:0000256" key="11">
    <source>
        <dbReference type="ARBA" id="ARBA00041372"/>
    </source>
</evidence>
<dbReference type="InterPro" id="IPR011765">
    <property type="entry name" value="Pept_M16_N"/>
</dbReference>
<reference evidence="14" key="1">
    <citation type="submission" date="2023-04" db="EMBL/GenBank/DDBJ databases">
        <title>Black Yeasts Isolated from many extreme environments.</title>
        <authorList>
            <person name="Coleine C."/>
            <person name="Stajich J.E."/>
            <person name="Selbmann L."/>
        </authorList>
    </citation>
    <scope>NUCLEOTIDE SEQUENCE</scope>
    <source>
        <strain evidence="14">CCFEE 5312</strain>
    </source>
</reference>
<evidence type="ECO:0000256" key="2">
    <source>
        <dbReference type="ARBA" id="ARBA00022448"/>
    </source>
</evidence>
<dbReference type="InterPro" id="IPR050361">
    <property type="entry name" value="MPP/UQCRC_Complex"/>
</dbReference>
<dbReference type="AlphaFoldDB" id="A0AAJ0G5S5"/>
<evidence type="ECO:0000256" key="3">
    <source>
        <dbReference type="ARBA" id="ARBA00022660"/>
    </source>
</evidence>
<comment type="caution">
    <text evidence="14">The sequence shown here is derived from an EMBL/GenBank/DDBJ whole genome shotgun (WGS) entry which is preliminary data.</text>
</comment>
<keyword evidence="15" id="KW-1185">Reference proteome</keyword>
<keyword evidence="2" id="KW-0813">Transport</keyword>
<evidence type="ECO:0000313" key="15">
    <source>
        <dbReference type="Proteomes" id="UP001271007"/>
    </source>
</evidence>
<evidence type="ECO:0000256" key="5">
    <source>
        <dbReference type="ARBA" id="ARBA00022946"/>
    </source>
</evidence>
<dbReference type="EMBL" id="JAWDJX010000039">
    <property type="protein sequence ID" value="KAK3049495.1"/>
    <property type="molecule type" value="Genomic_DNA"/>
</dbReference>
<dbReference type="Gene3D" id="3.30.830.10">
    <property type="entry name" value="Metalloenzyme, LuxS/M16 peptidase-like"/>
    <property type="match status" value="2"/>
</dbReference>
<evidence type="ECO:0000259" key="13">
    <source>
        <dbReference type="Pfam" id="PF05193"/>
    </source>
</evidence>
<proteinExistence type="inferred from homology"/>
<feature type="domain" description="Peptidase M16 C-terminal" evidence="13">
    <location>
        <begin position="198"/>
        <end position="374"/>
    </location>
</feature>
<sequence length="455" mass="49030">MLSRAAIGRQAQRAAARSWQHQRRGLAEPASGSFQYQVGEAQGIKLASRDLPGPVATLAIVSSAGTRYQPVPGLAEGLERYAFKTTSRRSTLRIQRESELLGSALQTYHSRENVVIGAKFFQNDLPYFVELLAEVATMTDYKPHVLNEEVIPQMDLRHKKYLSNPQEMAINSAYGIAFHRGLGVPTEAPSNLAWKKYLDAENLADYASAAYAKQNFAIVANGVSQSELSKWVGEMFTDVPSQTSYQLKPEQTKYYGGEERIAHGSGNSLVIALPGSSSPTGGFYKPEVAVLAALLGGQSSIKWSPGFSLLSKATQDTPNMFIDTKSTIYSDAGLLTIAMTGSASDIQKSAPKVVEALKSVAQGIDKEAFAKAKALAKFKELEYGQETQAAMELTGAGLVHGGKAYQIDEVAKSVDGVTEEKVKQAAKEALEGKASVSAVGDLYMLPYAEEIGLKV</sequence>
<dbReference type="FunFam" id="3.30.830.10:FF:000039">
    <property type="entry name" value="Ubiquinol-cytochrome c reductase core subunit 2"/>
    <property type="match status" value="1"/>
</dbReference>
<evidence type="ECO:0000256" key="4">
    <source>
        <dbReference type="ARBA" id="ARBA00022792"/>
    </source>
</evidence>
<feature type="domain" description="Peptidase M16 N-terminal" evidence="12">
    <location>
        <begin position="49"/>
        <end position="185"/>
    </location>
</feature>
<dbReference type="InterPro" id="IPR011249">
    <property type="entry name" value="Metalloenz_LuxS/M16"/>
</dbReference>
<comment type="subcellular location">
    <subcellularLocation>
        <location evidence="1">Mitochondrion inner membrane</location>
        <topology evidence="1">Peripheral membrane protein</topology>
        <orientation evidence="1">Matrix side</orientation>
    </subcellularLocation>
</comment>
<dbReference type="GO" id="GO:0005743">
    <property type="term" value="C:mitochondrial inner membrane"/>
    <property type="evidence" value="ECO:0007669"/>
    <property type="project" value="UniProtKB-SubCell"/>
</dbReference>
<evidence type="ECO:0000313" key="14">
    <source>
        <dbReference type="EMBL" id="KAK3049495.1"/>
    </source>
</evidence>
<name>A0AAJ0G5S5_9PEZI</name>
<dbReference type="GO" id="GO:0046872">
    <property type="term" value="F:metal ion binding"/>
    <property type="evidence" value="ECO:0007669"/>
    <property type="project" value="InterPro"/>
</dbReference>
<dbReference type="PANTHER" id="PTHR11851">
    <property type="entry name" value="METALLOPROTEASE"/>
    <property type="match status" value="1"/>
</dbReference>
<keyword evidence="7" id="KW-0496">Mitochondrion</keyword>
<evidence type="ECO:0000256" key="10">
    <source>
        <dbReference type="ARBA" id="ARBA00040751"/>
    </source>
</evidence>
<keyword evidence="4" id="KW-0999">Mitochondrion inner membrane</keyword>
<dbReference type="Proteomes" id="UP001271007">
    <property type="component" value="Unassembled WGS sequence"/>
</dbReference>
<evidence type="ECO:0000256" key="6">
    <source>
        <dbReference type="ARBA" id="ARBA00022982"/>
    </source>
</evidence>
<evidence type="ECO:0000256" key="1">
    <source>
        <dbReference type="ARBA" id="ARBA00004443"/>
    </source>
</evidence>
<evidence type="ECO:0000256" key="7">
    <source>
        <dbReference type="ARBA" id="ARBA00023128"/>
    </source>
</evidence>
<evidence type="ECO:0000259" key="12">
    <source>
        <dbReference type="Pfam" id="PF00675"/>
    </source>
</evidence>
<dbReference type="SUPFAM" id="SSF63411">
    <property type="entry name" value="LuxS/MPP-like metallohydrolase"/>
    <property type="match status" value="2"/>
</dbReference>
<protein>
    <recommendedName>
        <fullName evidence="10">Cytochrome b-c1 complex subunit 2, mitochondrial</fullName>
    </recommendedName>
    <alternativeName>
        <fullName evidence="11">Core protein II</fullName>
    </alternativeName>
</protein>
<keyword evidence="3" id="KW-0679">Respiratory chain</keyword>
<dbReference type="InterPro" id="IPR007863">
    <property type="entry name" value="Peptidase_M16_C"/>
</dbReference>
<keyword evidence="8" id="KW-0472">Membrane</keyword>